<dbReference type="InterPro" id="IPR021833">
    <property type="entry name" value="DUF3425"/>
</dbReference>
<dbReference type="GeneID" id="31009173"/>
<dbReference type="EMBL" id="LFMY01000022">
    <property type="protein sequence ID" value="OKL55354.1"/>
    <property type="molecule type" value="Genomic_DNA"/>
</dbReference>
<evidence type="ECO:0000313" key="2">
    <source>
        <dbReference type="Proteomes" id="UP000214365"/>
    </source>
</evidence>
<proteinExistence type="predicted"/>
<keyword evidence="2" id="KW-1185">Reference proteome</keyword>
<dbReference type="Pfam" id="PF11905">
    <property type="entry name" value="DUF3425"/>
    <property type="match status" value="1"/>
</dbReference>
<comment type="caution">
    <text evidence="1">The sequence shown here is derived from an EMBL/GenBank/DDBJ whole genome shotgun (WGS) entry which is preliminary data.</text>
</comment>
<evidence type="ECO:0000313" key="1">
    <source>
        <dbReference type="EMBL" id="OKL55354.1"/>
    </source>
</evidence>
<dbReference type="RefSeq" id="XP_020115475.1">
    <property type="nucleotide sequence ID" value="XM_020265349.1"/>
</dbReference>
<organism evidence="1 2">
    <name type="scientific">Talaromyces atroroseus</name>
    <dbReference type="NCBI Taxonomy" id="1441469"/>
    <lineage>
        <taxon>Eukaryota</taxon>
        <taxon>Fungi</taxon>
        <taxon>Dikarya</taxon>
        <taxon>Ascomycota</taxon>
        <taxon>Pezizomycotina</taxon>
        <taxon>Eurotiomycetes</taxon>
        <taxon>Eurotiomycetidae</taxon>
        <taxon>Eurotiales</taxon>
        <taxon>Trichocomaceae</taxon>
        <taxon>Talaromyces</taxon>
        <taxon>Talaromyces sect. Trachyspermi</taxon>
    </lineage>
</organism>
<dbReference type="STRING" id="1441469.A0A1Q5Q694"/>
<reference evidence="1 2" key="1">
    <citation type="submission" date="2015-06" db="EMBL/GenBank/DDBJ databases">
        <title>Talaromyces atroroseus IBT 11181 draft genome.</title>
        <authorList>
            <person name="Rasmussen K.B."/>
            <person name="Rasmussen S."/>
            <person name="Petersen B."/>
            <person name="Sicheritz-Ponten T."/>
            <person name="Mortensen U.H."/>
            <person name="Thrane U."/>
        </authorList>
    </citation>
    <scope>NUCLEOTIDE SEQUENCE [LARGE SCALE GENOMIC DNA]</scope>
    <source>
        <strain evidence="1 2">IBT 11181</strain>
    </source>
</reference>
<gene>
    <name evidence="1" type="ORF">UA08_09417</name>
</gene>
<dbReference type="PANTHER" id="PTHR38116">
    <property type="entry name" value="CHROMOSOME 7, WHOLE GENOME SHOTGUN SEQUENCE"/>
    <property type="match status" value="1"/>
</dbReference>
<sequence length="379" mass="43427">MLLLPYSASRYQLVFIETRIIGAGIYAMFPPKEKLSCGTDGARRLVYEMTTGLGHLTQLNAAGGKTAYIKELGVGRRQRLQQITEIENLKTAPSRAALVERSSFQRLALDHVSGRQRMQVTLKQLQNWDAFWRILETLGDAAGTFAFWAELRAWRKWELIADVPRSESYHSLPLQTLCDQPIRGAAASDFDSLLFLNEKYLLHGSEYQVDFPLTLDHELFVLIQHNTLRGLLTNMAILVRLSGQDFQGWDDFYTEDLPTPPEESPPSLQFTSLQKKVSHETWIDTIPWANMRDNVIRYQDKFDPDALCSDFLGGLEEGNNDIERRGMILWGDPWTETGWELSEKFIKKWSFLLQGCGEAIKSTNKWRALRGEKRLALHD</sequence>
<dbReference type="OrthoDB" id="2245989at2759"/>
<dbReference type="PANTHER" id="PTHR38116:SF1">
    <property type="entry name" value="BZIP DOMAIN-CONTAINING PROTEIN"/>
    <property type="match status" value="1"/>
</dbReference>
<dbReference type="Proteomes" id="UP000214365">
    <property type="component" value="Unassembled WGS sequence"/>
</dbReference>
<name>A0A1Q5Q694_TALAT</name>
<dbReference type="AlphaFoldDB" id="A0A1Q5Q694"/>
<accession>A0A1Q5Q694</accession>
<protein>
    <submittedName>
        <fullName evidence="1">Uncharacterized protein</fullName>
    </submittedName>
</protein>